<gene>
    <name evidence="1" type="ORF">FFWV33_04470</name>
</gene>
<reference evidence="1 2" key="1">
    <citation type="submission" date="2017-04" db="EMBL/GenBank/DDBJ databases">
        <title>Compelte genome sequence of WV33.</title>
        <authorList>
            <person name="Lee P.C."/>
        </authorList>
    </citation>
    <scope>NUCLEOTIDE SEQUENCE [LARGE SCALE GENOMIC DNA]</scope>
    <source>
        <strain evidence="1 2">WV33</strain>
    </source>
</reference>
<name>A0A2S1LAS0_9FLAO</name>
<dbReference type="EMBL" id="CP020918">
    <property type="protein sequence ID" value="AWG20849.1"/>
    <property type="molecule type" value="Genomic_DNA"/>
</dbReference>
<dbReference type="Pfam" id="PF19852">
    <property type="entry name" value="DUF6327"/>
    <property type="match status" value="1"/>
</dbReference>
<accession>A0A2S1LAS0</accession>
<proteinExistence type="predicted"/>
<keyword evidence="2" id="KW-1185">Reference proteome</keyword>
<protein>
    <submittedName>
        <fullName evidence="1">Uncharacterized protein</fullName>
    </submittedName>
</protein>
<dbReference type="AlphaFoldDB" id="A0A2S1LAS0"/>
<dbReference type="InterPro" id="IPR046290">
    <property type="entry name" value="DUF6327"/>
</dbReference>
<evidence type="ECO:0000313" key="2">
    <source>
        <dbReference type="Proteomes" id="UP000244527"/>
    </source>
</evidence>
<evidence type="ECO:0000313" key="1">
    <source>
        <dbReference type="EMBL" id="AWG20849.1"/>
    </source>
</evidence>
<dbReference type="OrthoDB" id="1449018at2"/>
<organism evidence="1 2">
    <name type="scientific">Flavobacterium faecale</name>
    <dbReference type="NCBI Taxonomy" id="1355330"/>
    <lineage>
        <taxon>Bacteria</taxon>
        <taxon>Pseudomonadati</taxon>
        <taxon>Bacteroidota</taxon>
        <taxon>Flavobacteriia</taxon>
        <taxon>Flavobacteriales</taxon>
        <taxon>Flavobacteriaceae</taxon>
        <taxon>Flavobacterium</taxon>
    </lineage>
</organism>
<dbReference type="Proteomes" id="UP000244527">
    <property type="component" value="Chromosome"/>
</dbReference>
<sequence>MEKKIYSSFEQIEADLEILDIEKQINYQKIILGVQKTKQQFTPSGITRNIFDGFTGAFTGSYSNYYKLAVPLIIKWMMNKKRSQ</sequence>
<dbReference type="RefSeq" id="WP_108739803.1">
    <property type="nucleotide sequence ID" value="NZ_CP020918.1"/>
</dbReference>
<dbReference type="KEGG" id="ffa:FFWV33_04470"/>